<dbReference type="Pfam" id="PF00483">
    <property type="entry name" value="NTP_transferase"/>
    <property type="match status" value="1"/>
</dbReference>
<dbReference type="AlphaFoldDB" id="A0A6C0JFR3"/>
<evidence type="ECO:0000259" key="5">
    <source>
        <dbReference type="Pfam" id="PF00483"/>
    </source>
</evidence>
<evidence type="ECO:0000256" key="1">
    <source>
        <dbReference type="ARBA" id="ARBA00001946"/>
    </source>
</evidence>
<dbReference type="Gene3D" id="3.90.550.10">
    <property type="entry name" value="Spore Coat Polysaccharide Biosynthesis Protein SpsA, Chain A"/>
    <property type="match status" value="1"/>
</dbReference>
<sequence>MNIIIPIGGKGERFKNEGYTNSKPLIEIFEKPMILYILDNLNISKNDTIYIIYNTILENENFTQTIKKNYPLIHFIPLPHDTSGAAETLYLGLKGINTGISNSNKNIVLDCDTFYHEDIINIYRNSIYNNAVFYSVKENEKPIYSYIQMDKHSKIIDIKEKEKISNNANTGAYCFENIEILCKYCKYILDENIVFNNEPYTSCVINEMIQKDIIFHGIELKDISIISLGTPNRVKKYLKNTKILLFDLDGTLVDTDFIYIKVWRELLKKYNIICDKTFFDYFIKGKSDNTFMSYIDSSITPDKIVEISRVKDELFIDFLQNETGNQILINGSLNFFKENKHNKIAIVTSCNKKAAQYILQYTGLTKYVDLVIASEDCSRHKPDPQPYLKAIDYFNANKEDVFIFEDSYSGYCSAKRTNVKNICLIENSNSCSEITNTPEFKYNDYNKLNLNNVIDFYMNTNDNSVEDYTKQIRQSINTIPIKSITKDSNNLKTGYICDINSYRIDYDNGTSENIVLKICNFDNELSNTAIKLNMYENETYFYDKISHLIANTPKYFGSFKDSKKDAILLEDLNKYSGSFNINLNSNIYILLNVIKHIYDIHNTFCFETNDDIIPNMKCLKKINEISYFKELINTRYEIFETNVKYILNNNEKNIIKKIYNNIDKIYDEASCFPLSFCHGDLKSPNIFYKNDTEPIFLDWQYIHLNKGVSDIVFMLVESIEFDITTVEFVVIFYYKLQNESHSISYDTYMNDFKNALCIFPFFVCVWFNSESGDKLLDPVFPIKFMKNLMKYYTYYLQEDI</sequence>
<dbReference type="GO" id="GO:0003824">
    <property type="term" value="F:catalytic activity"/>
    <property type="evidence" value="ECO:0007669"/>
    <property type="project" value="UniProtKB-ARBA"/>
</dbReference>
<dbReference type="InterPro" id="IPR023214">
    <property type="entry name" value="HAD_sf"/>
</dbReference>
<protein>
    <recommendedName>
        <fullName evidence="5">Nucleotidyl transferase domain-containing protein</fullName>
    </recommendedName>
</protein>
<comment type="cofactor">
    <cofactor evidence="1">
        <name>Mg(2+)</name>
        <dbReference type="ChEBI" id="CHEBI:18420"/>
    </cofactor>
</comment>
<dbReference type="InterPro" id="IPR023198">
    <property type="entry name" value="PGP-like_dom2"/>
</dbReference>
<evidence type="ECO:0000313" key="6">
    <source>
        <dbReference type="EMBL" id="QHU02598.1"/>
    </source>
</evidence>
<name>A0A6C0JFR3_9ZZZZ</name>
<evidence type="ECO:0000256" key="3">
    <source>
        <dbReference type="ARBA" id="ARBA00022842"/>
    </source>
</evidence>
<dbReference type="Pfam" id="PF13419">
    <property type="entry name" value="HAD_2"/>
    <property type="match status" value="1"/>
</dbReference>
<dbReference type="InterPro" id="IPR029044">
    <property type="entry name" value="Nucleotide-diphossugar_trans"/>
</dbReference>
<dbReference type="CDD" id="cd07505">
    <property type="entry name" value="HAD_BPGM-like"/>
    <property type="match status" value="1"/>
</dbReference>
<dbReference type="SUPFAM" id="SSF56112">
    <property type="entry name" value="Protein kinase-like (PK-like)"/>
    <property type="match status" value="1"/>
</dbReference>
<dbReference type="SFLD" id="SFLDG01129">
    <property type="entry name" value="C1.5:_HAD__Beta-PGM__Phosphata"/>
    <property type="match status" value="1"/>
</dbReference>
<dbReference type="GO" id="GO:0046872">
    <property type="term" value="F:metal ion binding"/>
    <property type="evidence" value="ECO:0007669"/>
    <property type="project" value="UniProtKB-KW"/>
</dbReference>
<dbReference type="InterPro" id="IPR011009">
    <property type="entry name" value="Kinase-like_dom_sf"/>
</dbReference>
<dbReference type="PANTHER" id="PTHR46193:SF18">
    <property type="entry name" value="HEXITOL PHOSPHATASE B"/>
    <property type="match status" value="1"/>
</dbReference>
<reference evidence="6" key="1">
    <citation type="journal article" date="2020" name="Nature">
        <title>Giant virus diversity and host interactions through global metagenomics.</title>
        <authorList>
            <person name="Schulz F."/>
            <person name="Roux S."/>
            <person name="Paez-Espino D."/>
            <person name="Jungbluth S."/>
            <person name="Walsh D.A."/>
            <person name="Denef V.J."/>
            <person name="McMahon K.D."/>
            <person name="Konstantinidis K.T."/>
            <person name="Eloe-Fadrosh E.A."/>
            <person name="Kyrpides N.C."/>
            <person name="Woyke T."/>
        </authorList>
    </citation>
    <scope>NUCLEOTIDE SEQUENCE</scope>
    <source>
        <strain evidence="6">GVMAG-M-3300025880-76</strain>
    </source>
</reference>
<dbReference type="InterPro" id="IPR004119">
    <property type="entry name" value="EcKL"/>
</dbReference>
<evidence type="ECO:0000256" key="4">
    <source>
        <dbReference type="ARBA" id="ARBA00023277"/>
    </source>
</evidence>
<keyword evidence="2" id="KW-0479">Metal-binding</keyword>
<accession>A0A6C0JFR3</accession>
<proteinExistence type="predicted"/>
<feature type="domain" description="Nucleotidyl transferase" evidence="5">
    <location>
        <begin position="4"/>
        <end position="177"/>
    </location>
</feature>
<dbReference type="InterPro" id="IPR036412">
    <property type="entry name" value="HAD-like_sf"/>
</dbReference>
<organism evidence="6">
    <name type="scientific">viral metagenome</name>
    <dbReference type="NCBI Taxonomy" id="1070528"/>
    <lineage>
        <taxon>unclassified sequences</taxon>
        <taxon>metagenomes</taxon>
        <taxon>organismal metagenomes</taxon>
    </lineage>
</organism>
<dbReference type="InterPro" id="IPR005835">
    <property type="entry name" value="NTP_transferase_dom"/>
</dbReference>
<dbReference type="Pfam" id="PF02958">
    <property type="entry name" value="EcKL"/>
    <property type="match status" value="1"/>
</dbReference>
<dbReference type="PANTHER" id="PTHR46193">
    <property type="entry name" value="6-PHOSPHOGLUCONATE PHOSPHATASE"/>
    <property type="match status" value="1"/>
</dbReference>
<keyword evidence="3" id="KW-0460">Magnesium</keyword>
<dbReference type="SFLD" id="SFLDS00003">
    <property type="entry name" value="Haloacid_Dehalogenase"/>
    <property type="match status" value="1"/>
</dbReference>
<dbReference type="SUPFAM" id="SSF56784">
    <property type="entry name" value="HAD-like"/>
    <property type="match status" value="1"/>
</dbReference>
<dbReference type="Gene3D" id="3.40.50.1000">
    <property type="entry name" value="HAD superfamily/HAD-like"/>
    <property type="match status" value="1"/>
</dbReference>
<dbReference type="SUPFAM" id="SSF53448">
    <property type="entry name" value="Nucleotide-diphospho-sugar transferases"/>
    <property type="match status" value="1"/>
</dbReference>
<dbReference type="InterPro" id="IPR051600">
    <property type="entry name" value="Beta-PGM-like"/>
</dbReference>
<dbReference type="InterPro" id="IPR041492">
    <property type="entry name" value="HAD_2"/>
</dbReference>
<dbReference type="Gene3D" id="3.90.1200.10">
    <property type="match status" value="1"/>
</dbReference>
<dbReference type="Gene3D" id="1.10.150.240">
    <property type="entry name" value="Putative phosphatase, domain 2"/>
    <property type="match status" value="1"/>
</dbReference>
<dbReference type="EMBL" id="MN740360">
    <property type="protein sequence ID" value="QHU02598.1"/>
    <property type="molecule type" value="Genomic_DNA"/>
</dbReference>
<keyword evidence="4" id="KW-0119">Carbohydrate metabolism</keyword>
<evidence type="ECO:0000256" key="2">
    <source>
        <dbReference type="ARBA" id="ARBA00022723"/>
    </source>
</evidence>